<feature type="non-terminal residue" evidence="1">
    <location>
        <position position="36"/>
    </location>
</feature>
<organism evidence="1 2">
    <name type="scientific">Trifolium medium</name>
    <dbReference type="NCBI Taxonomy" id="97028"/>
    <lineage>
        <taxon>Eukaryota</taxon>
        <taxon>Viridiplantae</taxon>
        <taxon>Streptophyta</taxon>
        <taxon>Embryophyta</taxon>
        <taxon>Tracheophyta</taxon>
        <taxon>Spermatophyta</taxon>
        <taxon>Magnoliopsida</taxon>
        <taxon>eudicotyledons</taxon>
        <taxon>Gunneridae</taxon>
        <taxon>Pentapetalae</taxon>
        <taxon>rosids</taxon>
        <taxon>fabids</taxon>
        <taxon>Fabales</taxon>
        <taxon>Fabaceae</taxon>
        <taxon>Papilionoideae</taxon>
        <taxon>50 kb inversion clade</taxon>
        <taxon>NPAAA clade</taxon>
        <taxon>Hologalegina</taxon>
        <taxon>IRL clade</taxon>
        <taxon>Trifolieae</taxon>
        <taxon>Trifolium</taxon>
    </lineage>
</organism>
<proteinExistence type="predicted"/>
<protein>
    <submittedName>
        <fullName evidence="1">CC-NBS-LRR resistance protein</fullName>
    </submittedName>
</protein>
<accession>A0A392TUW8</accession>
<name>A0A392TUW8_9FABA</name>
<evidence type="ECO:0000313" key="1">
    <source>
        <dbReference type="EMBL" id="MCI64981.1"/>
    </source>
</evidence>
<sequence length="36" mass="3920">MAATLVGGAFLSASVQTMIDKLTSTEFRDFINNKKL</sequence>
<evidence type="ECO:0000313" key="2">
    <source>
        <dbReference type="Proteomes" id="UP000265520"/>
    </source>
</evidence>
<dbReference type="Proteomes" id="UP000265520">
    <property type="component" value="Unassembled WGS sequence"/>
</dbReference>
<reference evidence="1 2" key="1">
    <citation type="journal article" date="2018" name="Front. Plant Sci.">
        <title>Red Clover (Trifolium pratense) and Zigzag Clover (T. medium) - A Picture of Genomic Similarities and Differences.</title>
        <authorList>
            <person name="Dluhosova J."/>
            <person name="Istvanek J."/>
            <person name="Nedelnik J."/>
            <person name="Repkova J."/>
        </authorList>
    </citation>
    <scope>NUCLEOTIDE SEQUENCE [LARGE SCALE GENOMIC DNA]</scope>
    <source>
        <strain evidence="2">cv. 10/8</strain>
        <tissue evidence="1">Leaf</tissue>
    </source>
</reference>
<keyword evidence="2" id="KW-1185">Reference proteome</keyword>
<comment type="caution">
    <text evidence="1">The sequence shown here is derived from an EMBL/GenBank/DDBJ whole genome shotgun (WGS) entry which is preliminary data.</text>
</comment>
<dbReference type="AlphaFoldDB" id="A0A392TUW8"/>
<dbReference type="EMBL" id="LXQA010667250">
    <property type="protein sequence ID" value="MCI64981.1"/>
    <property type="molecule type" value="Genomic_DNA"/>
</dbReference>